<gene>
    <name evidence="3" type="ORF">SAMN04488238_101350</name>
</gene>
<dbReference type="STRING" id="564137.SAMN04488238_101350"/>
<organism evidence="3 4">
    <name type="scientific">Roseicitreum antarcticum</name>
    <dbReference type="NCBI Taxonomy" id="564137"/>
    <lineage>
        <taxon>Bacteria</taxon>
        <taxon>Pseudomonadati</taxon>
        <taxon>Pseudomonadota</taxon>
        <taxon>Alphaproteobacteria</taxon>
        <taxon>Rhodobacterales</taxon>
        <taxon>Paracoccaceae</taxon>
        <taxon>Roseicitreum</taxon>
    </lineage>
</organism>
<dbReference type="OrthoDB" id="9787933at2"/>
<dbReference type="PANTHER" id="PTHR46623">
    <property type="entry name" value="CARBOXYMETHYLENEBUTENOLIDASE-RELATED"/>
    <property type="match status" value="1"/>
</dbReference>
<dbReference type="Gene3D" id="3.40.50.1820">
    <property type="entry name" value="alpha/beta hydrolase"/>
    <property type="match status" value="1"/>
</dbReference>
<dbReference type="AlphaFoldDB" id="A0A1H2RMQ3"/>
<evidence type="ECO:0000259" key="2">
    <source>
        <dbReference type="Pfam" id="PF01738"/>
    </source>
</evidence>
<feature type="chain" id="PRO_5011638814" evidence="1">
    <location>
        <begin position="40"/>
        <end position="263"/>
    </location>
</feature>
<dbReference type="InterPro" id="IPR002925">
    <property type="entry name" value="Dienelactn_hydro"/>
</dbReference>
<feature type="domain" description="Dienelactone hydrolase" evidence="2">
    <location>
        <begin position="52"/>
        <end position="261"/>
    </location>
</feature>
<evidence type="ECO:0000313" key="4">
    <source>
        <dbReference type="Proteomes" id="UP000198539"/>
    </source>
</evidence>
<dbReference type="Pfam" id="PF01738">
    <property type="entry name" value="DLH"/>
    <property type="match status" value="1"/>
</dbReference>
<keyword evidence="3" id="KW-0378">Hydrolase</keyword>
<keyword evidence="1" id="KW-0732">Signal</keyword>
<dbReference type="SUPFAM" id="SSF53474">
    <property type="entry name" value="alpha/beta-Hydrolases"/>
    <property type="match status" value="1"/>
</dbReference>
<proteinExistence type="predicted"/>
<dbReference type="RefSeq" id="WP_092884740.1">
    <property type="nucleotide sequence ID" value="NZ_CP061498.1"/>
</dbReference>
<name>A0A1H2RMQ3_9RHOB</name>
<evidence type="ECO:0000256" key="1">
    <source>
        <dbReference type="SAM" id="SignalP"/>
    </source>
</evidence>
<dbReference type="InterPro" id="IPR029058">
    <property type="entry name" value="AB_hydrolase_fold"/>
</dbReference>
<sequence length="263" mass="26872">MPAKTATASKPTHTPTLTALTGGTAIALVAIALASAAGADTVDYAIDGTDYQGYIAMPEGEALGTVLIVHDWDGVNDHEIARADALAEAGYVGVAIDLYGTDAVLEGMDDYRRETGALYADRTEFRTRLAGSIAAVAAMEGVPQNMVITGYCFGGAAVLEAARAGMDLDGFVSFHGGLGTPDGQGYADTTAPVLVLHGSADPVSGMGDLAALMDELQAAGVTHGAEIYGGARHSFTVEGSNDWDPAANAKAEAALMNFLDTNL</sequence>
<dbReference type="EMBL" id="FNOM01000001">
    <property type="protein sequence ID" value="SDW20044.1"/>
    <property type="molecule type" value="Genomic_DNA"/>
</dbReference>
<protein>
    <submittedName>
        <fullName evidence="3">Dienelactone hydrolase</fullName>
    </submittedName>
</protein>
<feature type="signal peptide" evidence="1">
    <location>
        <begin position="1"/>
        <end position="39"/>
    </location>
</feature>
<accession>A0A1H2RMQ3</accession>
<dbReference type="InterPro" id="IPR051049">
    <property type="entry name" value="Dienelactone_hydrolase-like"/>
</dbReference>
<dbReference type="Proteomes" id="UP000198539">
    <property type="component" value="Unassembled WGS sequence"/>
</dbReference>
<evidence type="ECO:0000313" key="3">
    <source>
        <dbReference type="EMBL" id="SDW20044.1"/>
    </source>
</evidence>
<reference evidence="3 4" key="1">
    <citation type="submission" date="2016-10" db="EMBL/GenBank/DDBJ databases">
        <authorList>
            <person name="de Groot N.N."/>
        </authorList>
    </citation>
    <scope>NUCLEOTIDE SEQUENCE [LARGE SCALE GENOMIC DNA]</scope>
    <source>
        <strain evidence="3 4">CGMCC 1.8894</strain>
    </source>
</reference>
<dbReference type="GO" id="GO:0016787">
    <property type="term" value="F:hydrolase activity"/>
    <property type="evidence" value="ECO:0007669"/>
    <property type="project" value="UniProtKB-KW"/>
</dbReference>
<keyword evidence="4" id="KW-1185">Reference proteome</keyword>
<dbReference type="PANTHER" id="PTHR46623:SF6">
    <property type="entry name" value="ALPHA_BETA-HYDROLASES SUPERFAMILY PROTEIN"/>
    <property type="match status" value="1"/>
</dbReference>